<evidence type="ECO:0000256" key="1">
    <source>
        <dbReference type="ARBA" id="ARBA00023239"/>
    </source>
</evidence>
<dbReference type="RefSeq" id="WP_091339580.1">
    <property type="nucleotide sequence ID" value="NZ_FMHV01000002.1"/>
</dbReference>
<dbReference type="InterPro" id="IPR013024">
    <property type="entry name" value="GGCT-like"/>
</dbReference>
<dbReference type="OrthoDB" id="141582at2"/>
<dbReference type="EMBL" id="FMHV01000002">
    <property type="protein sequence ID" value="SCL20795.1"/>
    <property type="molecule type" value="Genomic_DNA"/>
</dbReference>
<organism evidence="5 6">
    <name type="scientific">Micromonospora rhizosphaerae</name>
    <dbReference type="NCBI Taxonomy" id="568872"/>
    <lineage>
        <taxon>Bacteria</taxon>
        <taxon>Bacillati</taxon>
        <taxon>Actinomycetota</taxon>
        <taxon>Actinomycetes</taxon>
        <taxon>Micromonosporales</taxon>
        <taxon>Micromonosporaceae</taxon>
        <taxon>Micromonospora</taxon>
    </lineage>
</organism>
<dbReference type="CDD" id="cd06661">
    <property type="entry name" value="GGCT_like"/>
    <property type="match status" value="1"/>
</dbReference>
<dbReference type="Pfam" id="PF06094">
    <property type="entry name" value="GGACT"/>
    <property type="match status" value="1"/>
</dbReference>
<evidence type="ECO:0000313" key="5">
    <source>
        <dbReference type="EMBL" id="SCL20795.1"/>
    </source>
</evidence>
<dbReference type="GO" id="GO:0003839">
    <property type="term" value="F:gamma-glutamylcyclotransferase activity"/>
    <property type="evidence" value="ECO:0007669"/>
    <property type="project" value="InterPro"/>
</dbReference>
<reference evidence="6" key="1">
    <citation type="submission" date="2016-06" db="EMBL/GenBank/DDBJ databases">
        <authorList>
            <person name="Varghese N."/>
            <person name="Submissions Spin"/>
        </authorList>
    </citation>
    <scope>NUCLEOTIDE SEQUENCE [LARGE SCALE GENOMIC DNA]</scope>
    <source>
        <strain evidence="6">DSM 45431</strain>
    </source>
</reference>
<dbReference type="PANTHER" id="PTHR12935:SF0">
    <property type="entry name" value="GAMMA-GLUTAMYLCYCLOTRANSFERASE"/>
    <property type="match status" value="1"/>
</dbReference>
<protein>
    <submittedName>
        <fullName evidence="5">Gamma-glutamyl cyclotransferase, AIG2-like</fullName>
    </submittedName>
</protein>
<dbReference type="STRING" id="568872.GA0070624_2117"/>
<dbReference type="GO" id="GO:0016740">
    <property type="term" value="F:transferase activity"/>
    <property type="evidence" value="ECO:0007669"/>
    <property type="project" value="UniProtKB-KW"/>
</dbReference>
<dbReference type="SUPFAM" id="SSF110857">
    <property type="entry name" value="Gamma-glutamyl cyclotransferase-like"/>
    <property type="match status" value="1"/>
</dbReference>
<feature type="binding site" evidence="3">
    <location>
        <begin position="234"/>
        <end position="239"/>
    </location>
    <ligand>
        <name>substrate</name>
    </ligand>
</feature>
<evidence type="ECO:0000256" key="2">
    <source>
        <dbReference type="PIRSR" id="PIRSR617939-1"/>
    </source>
</evidence>
<dbReference type="InterPro" id="IPR009288">
    <property type="entry name" value="AIG2-like_dom"/>
</dbReference>
<dbReference type="Gene3D" id="3.10.490.10">
    <property type="entry name" value="Gamma-glutamyl cyclotransferase-like"/>
    <property type="match status" value="1"/>
</dbReference>
<dbReference type="InterPro" id="IPR036568">
    <property type="entry name" value="GGCT-like_sf"/>
</dbReference>
<dbReference type="Proteomes" id="UP000199413">
    <property type="component" value="Unassembled WGS sequence"/>
</dbReference>
<keyword evidence="5" id="KW-0808">Transferase</keyword>
<accession>A0A1C6RUE8</accession>
<name>A0A1C6RUE8_9ACTN</name>
<dbReference type="AlphaFoldDB" id="A0A1C6RUE8"/>
<keyword evidence="1" id="KW-0456">Lyase</keyword>
<evidence type="ECO:0000259" key="4">
    <source>
        <dbReference type="Pfam" id="PF06094"/>
    </source>
</evidence>
<feature type="active site" description="Proton acceptor" evidence="2">
    <location>
        <position position="311"/>
    </location>
</feature>
<dbReference type="InterPro" id="IPR017939">
    <property type="entry name" value="G-Glutamylcylcotransferase"/>
</dbReference>
<evidence type="ECO:0000256" key="3">
    <source>
        <dbReference type="PIRSR" id="PIRSR617939-2"/>
    </source>
</evidence>
<feature type="domain" description="Gamma-glutamylcyclotransferase AIG2-like" evidence="4">
    <location>
        <begin position="234"/>
        <end position="336"/>
    </location>
</feature>
<sequence length="461" mass="50506">MRNFLDQVLAGPTLSDPVWQGIGAIAAVVSVGLYLWFEIWRRHQWQPGPTTTSARVRHFQLDEPSEEKAFYAELADSISKAKQSIYRSGRGFNHDAHESYGVQLISAEREALNRGVEVSRIQTSEPVIESWADGFANLLEMFPQKLKVFADPASPPLVNVGVIDPLSNQPVIQLLFETNEPDSNGSRSQGATAIFLYGQKSLAVSLAYQFSARTAKLAPMTAAAMRNLARSYIYFAYGSNTSTGQMRARVPGARPIGKAVLYGWKLNFRVSAPHFDDGFAAGVERSSDDDFVEGVAYSLSISDKRSLDEIEFGGYKPAIVNIKVDGEHVEAYVHVPLALSKRTDALPPIPYIELMIAGAKEYGLSNSLARLESMRERAYRKKASQVAGVQVQYKGLLQRMAIPDLFGVNEDTRHRSLSSDGVLYCRAGRLCCLVSSVGGRCWSSRCLIAASPASARAGEGP</sequence>
<proteinExistence type="predicted"/>
<dbReference type="PANTHER" id="PTHR12935">
    <property type="entry name" value="GAMMA-GLUTAMYLCYCLOTRANSFERASE"/>
    <property type="match status" value="1"/>
</dbReference>
<gene>
    <name evidence="5" type="ORF">GA0070624_2117</name>
</gene>
<feature type="binding site" evidence="3">
    <location>
        <position position="351"/>
    </location>
    <ligand>
        <name>substrate</name>
    </ligand>
</feature>
<keyword evidence="6" id="KW-1185">Reference proteome</keyword>
<evidence type="ECO:0000313" key="6">
    <source>
        <dbReference type="Proteomes" id="UP000199413"/>
    </source>
</evidence>